<dbReference type="AlphaFoldDB" id="A0A4Y7PIM6"/>
<proteinExistence type="predicted"/>
<dbReference type="EMBL" id="ML170362">
    <property type="protein sequence ID" value="TDL14270.1"/>
    <property type="molecule type" value="Genomic_DNA"/>
</dbReference>
<evidence type="ECO:0000313" key="1">
    <source>
        <dbReference type="EMBL" id="TDL14270.1"/>
    </source>
</evidence>
<reference evidence="1 2" key="1">
    <citation type="submission" date="2018-06" db="EMBL/GenBank/DDBJ databases">
        <title>A transcriptomic atlas of mushroom development highlights an independent origin of complex multicellularity.</title>
        <authorList>
            <consortium name="DOE Joint Genome Institute"/>
            <person name="Krizsan K."/>
            <person name="Almasi E."/>
            <person name="Merenyi Z."/>
            <person name="Sahu N."/>
            <person name="Viragh M."/>
            <person name="Koszo T."/>
            <person name="Mondo S."/>
            <person name="Kiss B."/>
            <person name="Balint B."/>
            <person name="Kues U."/>
            <person name="Barry K."/>
            <person name="Hegedus J.C."/>
            <person name="Henrissat B."/>
            <person name="Johnson J."/>
            <person name="Lipzen A."/>
            <person name="Ohm R."/>
            <person name="Nagy I."/>
            <person name="Pangilinan J."/>
            <person name="Yan J."/>
            <person name="Xiong Y."/>
            <person name="Grigoriev I.V."/>
            <person name="Hibbett D.S."/>
            <person name="Nagy L.G."/>
        </authorList>
    </citation>
    <scope>NUCLEOTIDE SEQUENCE [LARGE SCALE GENOMIC DNA]</scope>
    <source>
        <strain evidence="1 2">SZMC22713</strain>
    </source>
</reference>
<gene>
    <name evidence="1" type="ORF">BD410DRAFT_809873</name>
</gene>
<evidence type="ECO:0000313" key="2">
    <source>
        <dbReference type="Proteomes" id="UP000294933"/>
    </source>
</evidence>
<sequence length="428" mass="47771">MYLKECGMNLGQREVGRQVGVRREYRRQTVEQLGLYLELGARRTLTGYPYPRILPTGIFNKFRLIVAFRTQNILLHHELPMGTHTGKTLMGNLDPWIRVLQIKAEHESGIPGDLTGMDPWETRGYGSQWIEEVLVWWWWPCAYIRGDGDEVEEMVVLWWAWLSTHVKQACWRANTGNGGGCGGDGGGGSDHGCPRTSIGRDCVPVRGDGGGDGRGHGVVVAAVVHAWRTGTFARSCAEIEEVVVVVVVVALHTRRTGSFVRLCVKMEEEELVVVAVSWLLRLFVHVELWWWCRRCLCMSNWRVCAPRVTMEEEEEELVVHVELGDGGGGGGNFASSLGGCWVTRFAVLGYCGCLTNVIGGLPSPMPWYPRSSPPGDLHLQSHPSKPEMATKIEDFDSQHPLGCFRDVADGRMGVDGDERPTTWLLMER</sequence>
<protein>
    <submittedName>
        <fullName evidence="1">Uncharacterized protein</fullName>
    </submittedName>
</protein>
<dbReference type="VEuPathDB" id="FungiDB:BD410DRAFT_809873"/>
<dbReference type="Proteomes" id="UP000294933">
    <property type="component" value="Unassembled WGS sequence"/>
</dbReference>
<accession>A0A4Y7PIM6</accession>
<keyword evidence="2" id="KW-1185">Reference proteome</keyword>
<organism evidence="1 2">
    <name type="scientific">Rickenella mellea</name>
    <dbReference type="NCBI Taxonomy" id="50990"/>
    <lineage>
        <taxon>Eukaryota</taxon>
        <taxon>Fungi</taxon>
        <taxon>Dikarya</taxon>
        <taxon>Basidiomycota</taxon>
        <taxon>Agaricomycotina</taxon>
        <taxon>Agaricomycetes</taxon>
        <taxon>Hymenochaetales</taxon>
        <taxon>Rickenellaceae</taxon>
        <taxon>Rickenella</taxon>
    </lineage>
</organism>
<name>A0A4Y7PIM6_9AGAM</name>